<evidence type="ECO:0000256" key="3">
    <source>
        <dbReference type="ARBA" id="ARBA00022475"/>
    </source>
</evidence>
<comment type="subcellular location">
    <subcellularLocation>
        <location evidence="1">Cell membrane</location>
        <topology evidence="1">Multi-pass membrane protein</topology>
    </subcellularLocation>
</comment>
<keyword evidence="3 9" id="KW-1003">Cell membrane</keyword>
<dbReference type="PIRSF" id="PIRSF006351">
    <property type="entry name" value="PTS_EIIC-Cellobiose"/>
    <property type="match status" value="1"/>
</dbReference>
<comment type="function">
    <text evidence="9">The phosphoenolpyruvate-dependent sugar phosphotransferase system (PTS), a major carbohydrate active -transport system, catalyzes the phosphorylation of incoming sugar substrates concomitant with their translocation across the cell membrane.</text>
</comment>
<evidence type="ECO:0000256" key="10">
    <source>
        <dbReference type="SAM" id="Phobius"/>
    </source>
</evidence>
<keyword evidence="6 10" id="KW-0812">Transmembrane</keyword>
<dbReference type="PROSITE" id="PS51105">
    <property type="entry name" value="PTS_EIIC_TYPE_3"/>
    <property type="match status" value="1"/>
</dbReference>
<evidence type="ECO:0000256" key="2">
    <source>
        <dbReference type="ARBA" id="ARBA00022448"/>
    </source>
</evidence>
<keyword evidence="4 9" id="KW-0762">Sugar transport</keyword>
<comment type="caution">
    <text evidence="12">The sequence shown here is derived from an EMBL/GenBank/DDBJ whole genome shotgun (WGS) entry which is preliminary data.</text>
</comment>
<accession>A0A5C8EWX8</accession>
<keyword evidence="2 9" id="KW-0813">Transport</keyword>
<evidence type="ECO:0000256" key="9">
    <source>
        <dbReference type="PIRNR" id="PIRNR006351"/>
    </source>
</evidence>
<dbReference type="InterPro" id="IPR051088">
    <property type="entry name" value="PTS_Sugar-EIIC/EIIB"/>
</dbReference>
<feature type="transmembrane region" description="Helical" evidence="10">
    <location>
        <begin position="111"/>
        <end position="131"/>
    </location>
</feature>
<dbReference type="InterPro" id="IPR004501">
    <property type="entry name" value="PTS_EIIC_3"/>
</dbReference>
<name>A0A5C8EWX8_BRAPL</name>
<evidence type="ECO:0000259" key="11">
    <source>
        <dbReference type="PROSITE" id="PS51105"/>
    </source>
</evidence>
<dbReference type="GO" id="GO:1901264">
    <property type="term" value="P:carbohydrate derivative transport"/>
    <property type="evidence" value="ECO:0007669"/>
    <property type="project" value="TreeGrafter"/>
</dbReference>
<evidence type="ECO:0000256" key="1">
    <source>
        <dbReference type="ARBA" id="ARBA00004651"/>
    </source>
</evidence>
<proteinExistence type="predicted"/>
<dbReference type="OrthoDB" id="1641940at2"/>
<evidence type="ECO:0000256" key="5">
    <source>
        <dbReference type="ARBA" id="ARBA00022683"/>
    </source>
</evidence>
<dbReference type="InterPro" id="IPR004796">
    <property type="entry name" value="PTS_IIC_cello"/>
</dbReference>
<dbReference type="GO" id="GO:0005886">
    <property type="term" value="C:plasma membrane"/>
    <property type="evidence" value="ECO:0007669"/>
    <property type="project" value="UniProtKB-SubCell"/>
</dbReference>
<dbReference type="PANTHER" id="PTHR33989:SF8">
    <property type="entry name" value="PERMEASE IIC COMPONENT"/>
    <property type="match status" value="1"/>
</dbReference>
<dbReference type="InterPro" id="IPR003352">
    <property type="entry name" value="PTS_EIIC"/>
</dbReference>
<dbReference type="EMBL" id="SAXY01000040">
    <property type="protein sequence ID" value="TXJ41908.1"/>
    <property type="molecule type" value="Genomic_DNA"/>
</dbReference>
<dbReference type="PANTHER" id="PTHR33989">
    <property type="match status" value="1"/>
</dbReference>
<reference evidence="12 13" key="1">
    <citation type="journal article" date="1992" name="Lakartidningen">
        <title>[Penicillin V and not amoxicillin is the first choice preparation in acute otitis].</title>
        <authorList>
            <person name="Kamme C."/>
            <person name="Lundgren K."/>
            <person name="Prellner K."/>
        </authorList>
    </citation>
    <scope>NUCLEOTIDE SEQUENCE [LARGE SCALE GENOMIC DNA]</scope>
    <source>
        <strain evidence="12 13">PC5538III-hc</strain>
    </source>
</reference>
<feature type="transmembrane region" description="Helical" evidence="10">
    <location>
        <begin position="237"/>
        <end position="258"/>
    </location>
</feature>
<dbReference type="GO" id="GO:0009401">
    <property type="term" value="P:phosphoenolpyruvate-dependent sugar phosphotransferase system"/>
    <property type="evidence" value="ECO:0007669"/>
    <property type="project" value="UniProtKB-KW"/>
</dbReference>
<organism evidence="12 13">
    <name type="scientific">Brachyspira pilosicoli</name>
    <name type="common">Serpulina pilosicoli</name>
    <dbReference type="NCBI Taxonomy" id="52584"/>
    <lineage>
        <taxon>Bacteria</taxon>
        <taxon>Pseudomonadati</taxon>
        <taxon>Spirochaetota</taxon>
        <taxon>Spirochaetia</taxon>
        <taxon>Brachyspirales</taxon>
        <taxon>Brachyspiraceae</taxon>
        <taxon>Brachyspira</taxon>
    </lineage>
</organism>
<feature type="transmembrane region" description="Helical" evidence="10">
    <location>
        <begin position="80"/>
        <end position="99"/>
    </location>
</feature>
<feature type="transmembrane region" description="Helical" evidence="10">
    <location>
        <begin position="358"/>
        <end position="376"/>
    </location>
</feature>
<dbReference type="AlphaFoldDB" id="A0A5C8EWX8"/>
<gene>
    <name evidence="12" type="ORF">EPJ72_06200</name>
</gene>
<dbReference type="GO" id="GO:0008982">
    <property type="term" value="F:protein-N(PI)-phosphohistidine-sugar phosphotransferase activity"/>
    <property type="evidence" value="ECO:0007669"/>
    <property type="project" value="UniProtKB-UniRule"/>
</dbReference>
<feature type="transmembrane region" description="Helical" evidence="10">
    <location>
        <begin position="197"/>
        <end position="217"/>
    </location>
</feature>
<feature type="transmembrane region" description="Helical" evidence="10">
    <location>
        <begin position="32"/>
        <end position="53"/>
    </location>
</feature>
<keyword evidence="7 10" id="KW-1133">Transmembrane helix</keyword>
<dbReference type="Proteomes" id="UP000323176">
    <property type="component" value="Unassembled WGS sequence"/>
</dbReference>
<sequence length="439" mass="48255">MNKIFPIIESKLLPIAEKMAVNKHLNAVKDGFVFVMPFIIISSFLLLILNLPFTDKSTPFYLEFYANFVAKYGSILMQPYYVGSGVMALFVAYGIGYSLSNSYSLSAIRGGLLSLYAFLIVSAKYSVVPLLEDVSKKFFLEENSKVAMLDARFLNAKGLFIAIIAAFISVEIYRFLVNKKLYISLPESVPEGVSKSFQSLTPILAVTVIFQAFNIIINHSMSILIPELISKFFEPILHVSDSLPALLLIVILIHLIWFSGIHASVLGPIASTIALSNLAINQAALQAGEAIPKIWAGDFLNSFAHIGGAGSTLGLVIAMIMSKNEHIKSIGKLALVPSIFNINEPILFGLPIVMNPVIAIPFVGIPMLSVIIAYTFSKLNIIGRIVTLVPWTTPTPISVFIATNFSFSAFVLNIFLIFMSYLIYTPFVKIYAKSLDLNK</sequence>
<feature type="transmembrane region" description="Helical" evidence="10">
    <location>
        <begin position="303"/>
        <end position="321"/>
    </location>
</feature>
<protein>
    <recommendedName>
        <fullName evidence="9">Permease IIC component</fullName>
    </recommendedName>
</protein>
<evidence type="ECO:0000313" key="12">
    <source>
        <dbReference type="EMBL" id="TXJ41908.1"/>
    </source>
</evidence>
<evidence type="ECO:0000313" key="13">
    <source>
        <dbReference type="Proteomes" id="UP000323176"/>
    </source>
</evidence>
<keyword evidence="8 9" id="KW-0472">Membrane</keyword>
<evidence type="ECO:0000256" key="6">
    <source>
        <dbReference type="ARBA" id="ARBA00022692"/>
    </source>
</evidence>
<feature type="domain" description="PTS EIIC type-3" evidence="11">
    <location>
        <begin position="8"/>
        <end position="427"/>
    </location>
</feature>
<dbReference type="NCBIfam" id="TIGR00410">
    <property type="entry name" value="lacE"/>
    <property type="match status" value="1"/>
</dbReference>
<keyword evidence="5" id="KW-0598">Phosphotransferase system</keyword>
<evidence type="ECO:0000256" key="4">
    <source>
        <dbReference type="ARBA" id="ARBA00022597"/>
    </source>
</evidence>
<evidence type="ECO:0000256" key="8">
    <source>
        <dbReference type="ARBA" id="ARBA00023136"/>
    </source>
</evidence>
<dbReference type="Pfam" id="PF02378">
    <property type="entry name" value="PTS_EIIC"/>
    <property type="match status" value="1"/>
</dbReference>
<evidence type="ECO:0000256" key="7">
    <source>
        <dbReference type="ARBA" id="ARBA00022989"/>
    </source>
</evidence>
<feature type="transmembrane region" description="Helical" evidence="10">
    <location>
        <begin position="158"/>
        <end position="176"/>
    </location>
</feature>
<feature type="transmembrane region" description="Helical" evidence="10">
    <location>
        <begin position="397"/>
        <end position="424"/>
    </location>
</feature>